<gene>
    <name evidence="5" type="ORF">GM415_12620</name>
</gene>
<dbReference type="Proteomes" id="UP000428328">
    <property type="component" value="Chromosome"/>
</dbReference>
<dbReference type="Pfam" id="PF00534">
    <property type="entry name" value="Glycos_transf_1"/>
    <property type="match status" value="1"/>
</dbReference>
<dbReference type="KEGG" id="psel:GM415_12620"/>
<keyword evidence="1" id="KW-0328">Glycosyltransferase</keyword>
<sequence length="369" mass="41362">MKIFQVINVRWYNATAWYAITLSRLLADAGHEVTVLTQAGTPPEKKAREMGLNTVAVDLNTVSPVRFAAAARHVIKLLRTHRPDIVNCHRGEGFFLWGLLKYLGFPYKLVRTRGDQRPPKSDPLNRWLHSHIADAVVVTNRRMANYFLDSMRTPSDGLWLIHGGVDTERFRFDPEGRNRVREEFGFSDQDVVIGLLGRFDRVKGQKETIEAVARLRKKGLENVRLFLMGFDTAMTEAEIRGWIEANGLEDVTRISGKRDDIAACISATDIGVVSSLWSEAIARSALEIMAAERPLVSTSVGVMPDLVTPPMLVEPGDAASLAHTLEKIVTDQALREQALTAQKRTLSQLTLEEFLKRSLTLYQSLLDGR</sequence>
<feature type="domain" description="Glycosyltransferase subfamily 4-like N-terminal" evidence="4">
    <location>
        <begin position="17"/>
        <end position="169"/>
    </location>
</feature>
<evidence type="ECO:0000259" key="4">
    <source>
        <dbReference type="Pfam" id="PF13439"/>
    </source>
</evidence>
<organism evidence="5 6">
    <name type="scientific">Pseudodesulfovibrio cashew</name>
    <dbReference type="NCBI Taxonomy" id="2678688"/>
    <lineage>
        <taxon>Bacteria</taxon>
        <taxon>Pseudomonadati</taxon>
        <taxon>Thermodesulfobacteriota</taxon>
        <taxon>Desulfovibrionia</taxon>
        <taxon>Desulfovibrionales</taxon>
        <taxon>Desulfovibrionaceae</taxon>
    </lineage>
</organism>
<dbReference type="Gene3D" id="3.40.50.2000">
    <property type="entry name" value="Glycogen Phosphorylase B"/>
    <property type="match status" value="2"/>
</dbReference>
<name>A0A6I6JJ08_9BACT</name>
<accession>A0A6I6JJ08</accession>
<dbReference type="Pfam" id="PF13439">
    <property type="entry name" value="Glyco_transf_4"/>
    <property type="match status" value="1"/>
</dbReference>
<dbReference type="RefSeq" id="WP_158948718.1">
    <property type="nucleotide sequence ID" value="NZ_CP046400.1"/>
</dbReference>
<dbReference type="InterPro" id="IPR001296">
    <property type="entry name" value="Glyco_trans_1"/>
</dbReference>
<evidence type="ECO:0000313" key="5">
    <source>
        <dbReference type="EMBL" id="QGY40938.1"/>
    </source>
</evidence>
<keyword evidence="6" id="KW-1185">Reference proteome</keyword>
<dbReference type="PANTHER" id="PTHR12526:SF510">
    <property type="entry name" value="D-INOSITOL 3-PHOSPHATE GLYCOSYLTRANSFERASE"/>
    <property type="match status" value="1"/>
</dbReference>
<dbReference type="PANTHER" id="PTHR12526">
    <property type="entry name" value="GLYCOSYLTRANSFERASE"/>
    <property type="match status" value="1"/>
</dbReference>
<evidence type="ECO:0000313" key="6">
    <source>
        <dbReference type="Proteomes" id="UP000428328"/>
    </source>
</evidence>
<dbReference type="SUPFAM" id="SSF53756">
    <property type="entry name" value="UDP-Glycosyltransferase/glycogen phosphorylase"/>
    <property type="match status" value="1"/>
</dbReference>
<dbReference type="CDD" id="cd03801">
    <property type="entry name" value="GT4_PimA-like"/>
    <property type="match status" value="1"/>
</dbReference>
<protein>
    <submittedName>
        <fullName evidence="5">Glycosyltransferase</fullName>
    </submittedName>
</protein>
<feature type="domain" description="Glycosyl transferase family 1" evidence="3">
    <location>
        <begin position="178"/>
        <end position="338"/>
    </location>
</feature>
<dbReference type="EMBL" id="CP046400">
    <property type="protein sequence ID" value="QGY40938.1"/>
    <property type="molecule type" value="Genomic_DNA"/>
</dbReference>
<keyword evidence="2 5" id="KW-0808">Transferase</keyword>
<evidence type="ECO:0000256" key="2">
    <source>
        <dbReference type="ARBA" id="ARBA00022679"/>
    </source>
</evidence>
<dbReference type="GO" id="GO:0016757">
    <property type="term" value="F:glycosyltransferase activity"/>
    <property type="evidence" value="ECO:0007669"/>
    <property type="project" value="UniProtKB-KW"/>
</dbReference>
<evidence type="ECO:0000259" key="3">
    <source>
        <dbReference type="Pfam" id="PF00534"/>
    </source>
</evidence>
<dbReference type="AlphaFoldDB" id="A0A6I6JJ08"/>
<evidence type="ECO:0000256" key="1">
    <source>
        <dbReference type="ARBA" id="ARBA00022676"/>
    </source>
</evidence>
<reference evidence="5 6" key="1">
    <citation type="submission" date="2019-11" db="EMBL/GenBank/DDBJ databases">
        <authorList>
            <person name="Zheng R.K."/>
            <person name="Sun C.M."/>
        </authorList>
    </citation>
    <scope>NUCLEOTIDE SEQUENCE [LARGE SCALE GENOMIC DNA]</scope>
    <source>
        <strain evidence="5 6">SRB007</strain>
    </source>
</reference>
<dbReference type="InterPro" id="IPR028098">
    <property type="entry name" value="Glyco_trans_4-like_N"/>
</dbReference>
<proteinExistence type="predicted"/>